<sequence length="290" mass="33127">MHGDTVYVQLSITARELFDYIGSGGGVTTPPKVVSCRAAASRASAHPMQPGPLAALEPQKTRALTTIYAPRKSKSRKNRTAQNRMLDSDMPVKTTVSPFRPLSAIVQKQKTLEPKAKVIVFDLNRDDNTIEKQALKLQEVLKPLTPLSIHGFQRKNSLHYFERRHHRLLRENTYDVIEPVYLNTTRKGEVEYTLKSSGDSMEQPKLSPKSRFKRAAIHVAKLSSTPETGKLLCMREKERLTFCLDEEKSCKLQELPQSPAQKINKLSEIFQRLEMKGRHRDKMKKENSWF</sequence>
<dbReference type="EMBL" id="CAJQZP010001492">
    <property type="protein sequence ID" value="CAG5051135.1"/>
    <property type="molecule type" value="Genomic_DNA"/>
</dbReference>
<reference evidence="1" key="1">
    <citation type="submission" date="2021-04" db="EMBL/GenBank/DDBJ databases">
        <authorList>
            <person name="Tunstrom K."/>
        </authorList>
    </citation>
    <scope>NUCLEOTIDE SEQUENCE</scope>
</reference>
<gene>
    <name evidence="1" type="ORF">PAPOLLO_LOCUS24962</name>
</gene>
<organism evidence="1 2">
    <name type="scientific">Parnassius apollo</name>
    <name type="common">Apollo butterfly</name>
    <name type="synonym">Papilio apollo</name>
    <dbReference type="NCBI Taxonomy" id="110799"/>
    <lineage>
        <taxon>Eukaryota</taxon>
        <taxon>Metazoa</taxon>
        <taxon>Ecdysozoa</taxon>
        <taxon>Arthropoda</taxon>
        <taxon>Hexapoda</taxon>
        <taxon>Insecta</taxon>
        <taxon>Pterygota</taxon>
        <taxon>Neoptera</taxon>
        <taxon>Endopterygota</taxon>
        <taxon>Lepidoptera</taxon>
        <taxon>Glossata</taxon>
        <taxon>Ditrysia</taxon>
        <taxon>Papilionoidea</taxon>
        <taxon>Papilionidae</taxon>
        <taxon>Parnassiinae</taxon>
        <taxon>Parnassini</taxon>
        <taxon>Parnassius</taxon>
        <taxon>Parnassius</taxon>
    </lineage>
</organism>
<accession>A0A8S3Y4R1</accession>
<dbReference type="AlphaFoldDB" id="A0A8S3Y4R1"/>
<protein>
    <submittedName>
        <fullName evidence="1">(apollo) hypothetical protein</fullName>
    </submittedName>
</protein>
<proteinExistence type="predicted"/>
<comment type="caution">
    <text evidence="1">The sequence shown here is derived from an EMBL/GenBank/DDBJ whole genome shotgun (WGS) entry which is preliminary data.</text>
</comment>
<name>A0A8S3Y4R1_PARAO</name>
<evidence type="ECO:0000313" key="1">
    <source>
        <dbReference type="EMBL" id="CAG5051135.1"/>
    </source>
</evidence>
<dbReference type="Proteomes" id="UP000691718">
    <property type="component" value="Unassembled WGS sequence"/>
</dbReference>
<dbReference type="OrthoDB" id="6607599at2759"/>
<keyword evidence="2" id="KW-1185">Reference proteome</keyword>
<evidence type="ECO:0000313" key="2">
    <source>
        <dbReference type="Proteomes" id="UP000691718"/>
    </source>
</evidence>